<protein>
    <submittedName>
        <fullName evidence="2">Uncharacterized protein</fullName>
    </submittedName>
</protein>
<name>A0A177THN0_9BASI</name>
<evidence type="ECO:0000313" key="3">
    <source>
        <dbReference type="Proteomes" id="UP000077521"/>
    </source>
</evidence>
<feature type="region of interest" description="Disordered" evidence="1">
    <location>
        <begin position="519"/>
        <end position="685"/>
    </location>
</feature>
<dbReference type="GO" id="GO:0030041">
    <property type="term" value="P:actin filament polymerization"/>
    <property type="evidence" value="ECO:0007669"/>
    <property type="project" value="TreeGrafter"/>
</dbReference>
<dbReference type="EMBL" id="LWDF02000158">
    <property type="protein sequence ID" value="KAE8255487.1"/>
    <property type="molecule type" value="Genomic_DNA"/>
</dbReference>
<gene>
    <name evidence="2" type="ORF">A4X13_0g3016</name>
</gene>
<keyword evidence="3" id="KW-1185">Reference proteome</keyword>
<accession>A0A177THN0</accession>
<feature type="compositionally biased region" description="Low complexity" evidence="1">
    <location>
        <begin position="652"/>
        <end position="663"/>
    </location>
</feature>
<dbReference type="InterPro" id="IPR051412">
    <property type="entry name" value="Formin_Homology_Diaphanous_sf"/>
</dbReference>
<reference evidence="2" key="1">
    <citation type="submission" date="2016-04" db="EMBL/GenBank/DDBJ databases">
        <authorList>
            <person name="Nguyen H.D."/>
            <person name="Samba Siva P."/>
            <person name="Cullis J."/>
            <person name="Levesque C.A."/>
            <person name="Hambleton S."/>
        </authorList>
    </citation>
    <scope>NUCLEOTIDE SEQUENCE</scope>
    <source>
        <strain evidence="2">DAOMC 236416</strain>
    </source>
</reference>
<reference evidence="2" key="2">
    <citation type="journal article" date="2019" name="IMA Fungus">
        <title>Genome sequencing and comparison of five Tilletia species to identify candidate genes for the detection of regulated species infecting wheat.</title>
        <authorList>
            <person name="Nguyen H.D.T."/>
            <person name="Sultana T."/>
            <person name="Kesanakurti P."/>
            <person name="Hambleton S."/>
        </authorList>
    </citation>
    <scope>NUCLEOTIDE SEQUENCE</scope>
    <source>
        <strain evidence="2">DAOMC 236416</strain>
    </source>
</reference>
<dbReference type="PANTHER" id="PTHR45691:SF6">
    <property type="entry name" value="PROTEIN DIAPHANOUS"/>
    <property type="match status" value="1"/>
</dbReference>
<evidence type="ECO:0000256" key="1">
    <source>
        <dbReference type="SAM" id="MobiDB-lite"/>
    </source>
</evidence>
<feature type="compositionally biased region" description="Low complexity" evidence="1">
    <location>
        <begin position="91"/>
        <end position="106"/>
    </location>
</feature>
<dbReference type="AlphaFoldDB" id="A0A177THN0"/>
<feature type="compositionally biased region" description="Pro residues" evidence="1">
    <location>
        <begin position="177"/>
        <end position="200"/>
    </location>
</feature>
<feature type="compositionally biased region" description="Polar residues" evidence="1">
    <location>
        <begin position="45"/>
        <end position="69"/>
    </location>
</feature>
<organism evidence="2 3">
    <name type="scientific">Tilletia indica</name>
    <dbReference type="NCBI Taxonomy" id="43049"/>
    <lineage>
        <taxon>Eukaryota</taxon>
        <taxon>Fungi</taxon>
        <taxon>Dikarya</taxon>
        <taxon>Basidiomycota</taxon>
        <taxon>Ustilaginomycotina</taxon>
        <taxon>Exobasidiomycetes</taxon>
        <taxon>Tilletiales</taxon>
        <taxon>Tilletiaceae</taxon>
        <taxon>Tilletia</taxon>
    </lineage>
</organism>
<evidence type="ECO:0000313" key="2">
    <source>
        <dbReference type="EMBL" id="KAE8255487.1"/>
    </source>
</evidence>
<dbReference type="PANTHER" id="PTHR45691">
    <property type="entry name" value="PROTEIN DIAPHANOUS"/>
    <property type="match status" value="1"/>
</dbReference>
<feature type="compositionally biased region" description="Low complexity" evidence="1">
    <location>
        <begin position="519"/>
        <end position="562"/>
    </location>
</feature>
<comment type="caution">
    <text evidence="2">The sequence shown here is derived from an EMBL/GenBank/DDBJ whole genome shotgun (WGS) entry which is preliminary data.</text>
</comment>
<feature type="compositionally biased region" description="Polar residues" evidence="1">
    <location>
        <begin position="665"/>
        <end position="676"/>
    </location>
</feature>
<dbReference type="GO" id="GO:0005884">
    <property type="term" value="C:actin filament"/>
    <property type="evidence" value="ECO:0007669"/>
    <property type="project" value="TreeGrafter"/>
</dbReference>
<feature type="region of interest" description="Disordered" evidence="1">
    <location>
        <begin position="34"/>
        <end position="134"/>
    </location>
</feature>
<sequence>MGATAGFTASQPILVPSSQSQELAAFPDAEDLLDYEDLLPAPSLPASQQSTHRSDSPTPSSHLGGNSQDVLMADDQDFIDDQPLPAFENSQALEEAATLTQELEALSPAGSTPVVRPLKRPPPGAFAEDLLDDDADYEDVIEESVDDDDAEDPDADIEDLNLAALPEAQLQDLEADPPAPPALPLNPPSTPPLPGPPASLPPRFATSIYRCNEGGHHPRANGMEVRAAARLYGGTPVGACRYTMPNWWKPTKDEHVQWAEDAFDAALLPRLATCARPREYYVFIHTQGNEARQKAVDVYTAHSELHLALAGSSLVLEATEDFGRITLAPPKPGLPISPRYVPARVKFSGHINAEDAKAALISTFAHNKSSFVVEAWEIYKNRPSGPKFDNELAVLLFVPPVPPPNLPAWAPPCTGMAIPLTERERELLPGFVARLNSKGDELTFELRPKHCWGCKGLATIFHLVELCTNVKVPCGICQKRDHTGITCPRKKDVEVGLLGVPPSFTPAATMSFPQAPALPQVPAQASSPAPAPVSVAPMRPTTTPAATSSSPPSSTGSNAPPSFSYAALTGHLGSSSVPSLPATPAPPNSAPITPRKRPSSSLSSSSTAKAGPSSAPSSSSSAATRVGSASPTKGRKPAKAAKTVNPRPKTRSSAASTAAPATSDGYIQTSLNWGDQSTKRSRPAP</sequence>
<feature type="compositionally biased region" description="Low complexity" evidence="1">
    <location>
        <begin position="599"/>
        <end position="630"/>
    </location>
</feature>
<proteinExistence type="predicted"/>
<dbReference type="Proteomes" id="UP000077521">
    <property type="component" value="Unassembled WGS sequence"/>
</dbReference>
<feature type="region of interest" description="Disordered" evidence="1">
    <location>
        <begin position="173"/>
        <end position="200"/>
    </location>
</feature>